<name>A0A955LJB1_UNCKA</name>
<evidence type="ECO:0000313" key="1">
    <source>
        <dbReference type="EMBL" id="MCA9391670.1"/>
    </source>
</evidence>
<dbReference type="AlphaFoldDB" id="A0A955LJB1"/>
<reference evidence="1" key="1">
    <citation type="submission" date="2020-04" db="EMBL/GenBank/DDBJ databases">
        <authorList>
            <person name="Zhang T."/>
        </authorList>
    </citation>
    <scope>NUCLEOTIDE SEQUENCE</scope>
    <source>
        <strain evidence="1">HKST-UBA03</strain>
    </source>
</reference>
<organism evidence="1 2">
    <name type="scientific">candidate division WWE3 bacterium</name>
    <dbReference type="NCBI Taxonomy" id="2053526"/>
    <lineage>
        <taxon>Bacteria</taxon>
        <taxon>Katanobacteria</taxon>
    </lineage>
</organism>
<comment type="caution">
    <text evidence="1">The sequence shown here is derived from an EMBL/GenBank/DDBJ whole genome shotgun (WGS) entry which is preliminary data.</text>
</comment>
<evidence type="ECO:0000313" key="2">
    <source>
        <dbReference type="Proteomes" id="UP000751518"/>
    </source>
</evidence>
<reference evidence="1" key="2">
    <citation type="journal article" date="2021" name="Microbiome">
        <title>Successional dynamics and alternative stable states in a saline activated sludge microbial community over 9 years.</title>
        <authorList>
            <person name="Wang Y."/>
            <person name="Ye J."/>
            <person name="Ju F."/>
            <person name="Liu L."/>
            <person name="Boyd J.A."/>
            <person name="Deng Y."/>
            <person name="Parks D.H."/>
            <person name="Jiang X."/>
            <person name="Yin X."/>
            <person name="Woodcroft B.J."/>
            <person name="Tyson G.W."/>
            <person name="Hugenholtz P."/>
            <person name="Polz M.F."/>
            <person name="Zhang T."/>
        </authorList>
    </citation>
    <scope>NUCLEOTIDE SEQUENCE</scope>
    <source>
        <strain evidence="1">HKST-UBA03</strain>
    </source>
</reference>
<accession>A0A955LJB1</accession>
<gene>
    <name evidence="1" type="ORF">KC614_00505</name>
</gene>
<sequence>MPQLGRYYRIRATAYIFPGSDYQGRLKEGDTMRYDGEDKLSDPTTTPPHVFITHDGREIRLWPHTLQYLVEVQSPNPLARHDPNQGFA</sequence>
<dbReference type="Proteomes" id="UP000751518">
    <property type="component" value="Unassembled WGS sequence"/>
</dbReference>
<proteinExistence type="predicted"/>
<protein>
    <submittedName>
        <fullName evidence="1">Uncharacterized protein</fullName>
    </submittedName>
</protein>
<dbReference type="EMBL" id="JAGQKZ010000002">
    <property type="protein sequence ID" value="MCA9391670.1"/>
    <property type="molecule type" value="Genomic_DNA"/>
</dbReference>